<comment type="caution">
    <text evidence="1">The sequence shown here is derived from an EMBL/GenBank/DDBJ whole genome shotgun (WGS) entry which is preliminary data.</text>
</comment>
<sequence>MFDVAFKGHQVNHCQTRGKNMENNFARFESSLCFAAFLFF</sequence>
<evidence type="ECO:0000313" key="1">
    <source>
        <dbReference type="EMBL" id="ESU73436.1"/>
    </source>
</evidence>
<dbReference type="AlphaFoldDB" id="A0A7U9JDR9"/>
<gene>
    <name evidence="1" type="ORF">T260_03110</name>
</gene>
<evidence type="ECO:0000313" key="2">
    <source>
        <dbReference type="Proteomes" id="UP000018339"/>
    </source>
</evidence>
<name>A0A7U9JDR9_GEOTM</name>
<reference evidence="1 2" key="1">
    <citation type="journal article" date="2014" name="Genome Announc.">
        <title>Draft Genome Sequence of Geobacillus thermopakistaniensis Strain MAS1.</title>
        <authorList>
            <person name="Siddiqui M.A."/>
            <person name="Rashid N."/>
            <person name="Ayyampalayam S."/>
            <person name="Whitman W.B."/>
        </authorList>
    </citation>
    <scope>NUCLEOTIDE SEQUENCE [LARGE SCALE GENOMIC DNA]</scope>
    <source>
        <strain evidence="1 2">MAS1</strain>
    </source>
</reference>
<evidence type="ECO:0008006" key="3">
    <source>
        <dbReference type="Google" id="ProtNLM"/>
    </source>
</evidence>
<dbReference type="EMBL" id="AYSF01000029">
    <property type="protein sequence ID" value="ESU73436.1"/>
    <property type="molecule type" value="Genomic_DNA"/>
</dbReference>
<keyword evidence="2" id="KW-1185">Reference proteome</keyword>
<proteinExistence type="predicted"/>
<organism evidence="1 2">
    <name type="scientific">Geobacillus thermopakistaniensis (strain MAS1)</name>
    <dbReference type="NCBI Taxonomy" id="1408282"/>
    <lineage>
        <taxon>Bacteria</taxon>
        <taxon>Bacillati</taxon>
        <taxon>Bacillota</taxon>
        <taxon>Bacilli</taxon>
        <taxon>Bacillales</taxon>
        <taxon>Anoxybacillaceae</taxon>
        <taxon>Geobacillus</taxon>
    </lineage>
</organism>
<dbReference type="Proteomes" id="UP000018339">
    <property type="component" value="Unassembled WGS sequence"/>
</dbReference>
<protein>
    <recommendedName>
        <fullName evidence="3">Transposase</fullName>
    </recommendedName>
</protein>
<accession>A0A7U9JDR9</accession>